<organism evidence="4 5">
    <name type="scientific">Absidia repens</name>
    <dbReference type="NCBI Taxonomy" id="90262"/>
    <lineage>
        <taxon>Eukaryota</taxon>
        <taxon>Fungi</taxon>
        <taxon>Fungi incertae sedis</taxon>
        <taxon>Mucoromycota</taxon>
        <taxon>Mucoromycotina</taxon>
        <taxon>Mucoromycetes</taxon>
        <taxon>Mucorales</taxon>
        <taxon>Cunninghamellaceae</taxon>
        <taxon>Absidia</taxon>
    </lineage>
</organism>
<dbReference type="Proteomes" id="UP000193560">
    <property type="component" value="Unassembled WGS sequence"/>
</dbReference>
<dbReference type="STRING" id="90262.A0A1X2I3D2"/>
<dbReference type="OrthoDB" id="426386at2759"/>
<dbReference type="InterPro" id="IPR009688">
    <property type="entry name" value="FAM210A/B-like_dom"/>
</dbReference>
<evidence type="ECO:0000313" key="4">
    <source>
        <dbReference type="EMBL" id="ORZ08447.1"/>
    </source>
</evidence>
<keyword evidence="5" id="KW-1185">Reference proteome</keyword>
<evidence type="ECO:0000259" key="3">
    <source>
        <dbReference type="Pfam" id="PF06916"/>
    </source>
</evidence>
<proteinExistence type="predicted"/>
<feature type="domain" description="DUF1279" evidence="3">
    <location>
        <begin position="69"/>
        <end position="184"/>
    </location>
</feature>
<dbReference type="PANTHER" id="PTHR21377">
    <property type="entry name" value="PROTEIN FAM210B, MITOCHONDRIAL"/>
    <property type="match status" value="1"/>
</dbReference>
<accession>A0A1X2I3D2</accession>
<gene>
    <name evidence="4" type="ORF">BCR42DRAFT_425153</name>
</gene>
<keyword evidence="2" id="KW-0472">Membrane</keyword>
<keyword evidence="2" id="KW-0812">Transmembrane</keyword>
<evidence type="ECO:0000256" key="2">
    <source>
        <dbReference type="SAM" id="Phobius"/>
    </source>
</evidence>
<reference evidence="4 5" key="1">
    <citation type="submission" date="2016-07" db="EMBL/GenBank/DDBJ databases">
        <title>Pervasive Adenine N6-methylation of Active Genes in Fungi.</title>
        <authorList>
            <consortium name="DOE Joint Genome Institute"/>
            <person name="Mondo S.J."/>
            <person name="Dannebaum R.O."/>
            <person name="Kuo R.C."/>
            <person name="Labutti K."/>
            <person name="Haridas S."/>
            <person name="Kuo A."/>
            <person name="Salamov A."/>
            <person name="Ahrendt S.R."/>
            <person name="Lipzen A."/>
            <person name="Sullivan W."/>
            <person name="Andreopoulos W.B."/>
            <person name="Clum A."/>
            <person name="Lindquist E."/>
            <person name="Daum C."/>
            <person name="Ramamoorthy G.K."/>
            <person name="Gryganskyi A."/>
            <person name="Culley D."/>
            <person name="Magnuson J.K."/>
            <person name="James T.Y."/>
            <person name="O'Malley M.A."/>
            <person name="Stajich J.E."/>
            <person name="Spatafora J.W."/>
            <person name="Visel A."/>
            <person name="Grigoriev I.V."/>
        </authorList>
    </citation>
    <scope>NUCLEOTIDE SEQUENCE [LARGE SCALE GENOMIC DNA]</scope>
    <source>
        <strain evidence="4 5">NRRL 1336</strain>
    </source>
</reference>
<feature type="transmembrane region" description="Helical" evidence="2">
    <location>
        <begin position="82"/>
        <end position="100"/>
    </location>
</feature>
<dbReference type="EMBL" id="MCGE01000031">
    <property type="protein sequence ID" value="ORZ08447.1"/>
    <property type="molecule type" value="Genomic_DNA"/>
</dbReference>
<dbReference type="Pfam" id="PF06916">
    <property type="entry name" value="FAM210A-B_dom"/>
    <property type="match status" value="1"/>
</dbReference>
<evidence type="ECO:0000313" key="5">
    <source>
        <dbReference type="Proteomes" id="UP000193560"/>
    </source>
</evidence>
<evidence type="ECO:0000256" key="1">
    <source>
        <dbReference type="SAM" id="MobiDB-lite"/>
    </source>
</evidence>
<dbReference type="PANTHER" id="PTHR21377:SF0">
    <property type="entry name" value="PROTEIN FAM210B, MITOCHONDRIAL"/>
    <property type="match status" value="1"/>
</dbReference>
<dbReference type="AlphaFoldDB" id="A0A1X2I3D2"/>
<dbReference type="InterPro" id="IPR045866">
    <property type="entry name" value="FAM210A/B-like"/>
</dbReference>
<sequence length="217" mass="23980">MSQRLSILSKSLVRQPFYRIQTSIRPSTRFSGSPLKQQGLWRRHYTTNDVTSKTALPGQQTVKPAAEGKLKQLARTYGPSGVIVYLAIGMVDLGFTVAAIQMMGTDKVKMVEKTVLDKYNQIKERYGFEPTAVQDNSDKDTPSTIESEDDDGKPSLTSIFLLAYGIHKTLMLPVRLAITTAITPAVVRKIHTWGWAKYAPRLFGSASASAKTITKSP</sequence>
<protein>
    <recommendedName>
        <fullName evidence="3">DUF1279 domain-containing protein</fullName>
    </recommendedName>
</protein>
<comment type="caution">
    <text evidence="4">The sequence shown here is derived from an EMBL/GenBank/DDBJ whole genome shotgun (WGS) entry which is preliminary data.</text>
</comment>
<keyword evidence="2" id="KW-1133">Transmembrane helix</keyword>
<name>A0A1X2I3D2_9FUNG</name>
<dbReference type="GO" id="GO:0005739">
    <property type="term" value="C:mitochondrion"/>
    <property type="evidence" value="ECO:0007669"/>
    <property type="project" value="TreeGrafter"/>
</dbReference>
<feature type="region of interest" description="Disordered" evidence="1">
    <location>
        <begin position="130"/>
        <end position="151"/>
    </location>
</feature>